<protein>
    <submittedName>
        <fullName evidence="1">36225_t:CDS:1</fullName>
    </submittedName>
</protein>
<keyword evidence="2" id="KW-1185">Reference proteome</keyword>
<comment type="caution">
    <text evidence="1">The sequence shown here is derived from an EMBL/GenBank/DDBJ whole genome shotgun (WGS) entry which is preliminary data.</text>
</comment>
<evidence type="ECO:0000313" key="2">
    <source>
        <dbReference type="Proteomes" id="UP000789920"/>
    </source>
</evidence>
<evidence type="ECO:0000313" key="1">
    <source>
        <dbReference type="EMBL" id="CAG8806918.1"/>
    </source>
</evidence>
<gene>
    <name evidence="1" type="ORF">RPERSI_LOCUS22273</name>
</gene>
<name>A0ACA9RR55_9GLOM</name>
<sequence>MFQNSNTNISSKIDQLEDGSLLKINLEILICLMNQLEYLRKVAHLSKINLETPLFPKDGIEEKNGLIMLPKEYTVQENKERNFKKITSNKNNKESNEQLDDELKIIKELEEIIYEIDHKKLNLNYQLSIIQESIIEL</sequence>
<dbReference type="Proteomes" id="UP000789920">
    <property type="component" value="Unassembled WGS sequence"/>
</dbReference>
<reference evidence="1" key="1">
    <citation type="submission" date="2021-06" db="EMBL/GenBank/DDBJ databases">
        <authorList>
            <person name="Kallberg Y."/>
            <person name="Tangrot J."/>
            <person name="Rosling A."/>
        </authorList>
    </citation>
    <scope>NUCLEOTIDE SEQUENCE</scope>
    <source>
        <strain evidence="1">MA461A</strain>
    </source>
</reference>
<accession>A0ACA9RR55</accession>
<dbReference type="EMBL" id="CAJVQC010067017">
    <property type="protein sequence ID" value="CAG8806918.1"/>
    <property type="molecule type" value="Genomic_DNA"/>
</dbReference>
<organism evidence="1 2">
    <name type="scientific">Racocetra persica</name>
    <dbReference type="NCBI Taxonomy" id="160502"/>
    <lineage>
        <taxon>Eukaryota</taxon>
        <taxon>Fungi</taxon>
        <taxon>Fungi incertae sedis</taxon>
        <taxon>Mucoromycota</taxon>
        <taxon>Glomeromycotina</taxon>
        <taxon>Glomeromycetes</taxon>
        <taxon>Diversisporales</taxon>
        <taxon>Gigasporaceae</taxon>
        <taxon>Racocetra</taxon>
    </lineage>
</organism>
<proteinExistence type="predicted"/>